<dbReference type="RefSeq" id="WP_184932230.1">
    <property type="nucleotide sequence ID" value="NZ_JACHJY010000009.1"/>
</dbReference>
<protein>
    <submittedName>
        <fullName evidence="1">Uncharacterized protein</fullName>
    </submittedName>
</protein>
<evidence type="ECO:0000313" key="2">
    <source>
        <dbReference type="Proteomes" id="UP000582643"/>
    </source>
</evidence>
<reference evidence="1 2" key="1">
    <citation type="submission" date="2020-08" db="EMBL/GenBank/DDBJ databases">
        <title>Genomic Encyclopedia of Type Strains, Phase III (KMG-III): the genomes of soil and plant-associated and newly described type strains.</title>
        <authorList>
            <person name="Whitman W."/>
        </authorList>
    </citation>
    <scope>NUCLEOTIDE SEQUENCE [LARGE SCALE GENOMIC DNA]</scope>
    <source>
        <strain evidence="1 2">SFB5A</strain>
    </source>
</reference>
<dbReference type="AlphaFoldDB" id="A0A7W7U509"/>
<proteinExistence type="predicted"/>
<keyword evidence="2" id="KW-1185">Reference proteome</keyword>
<organism evidence="1 2">
    <name type="scientific">Streptomyces nymphaeiformis</name>
    <dbReference type="NCBI Taxonomy" id="2663842"/>
    <lineage>
        <taxon>Bacteria</taxon>
        <taxon>Bacillati</taxon>
        <taxon>Actinomycetota</taxon>
        <taxon>Actinomycetes</taxon>
        <taxon>Kitasatosporales</taxon>
        <taxon>Streptomycetaceae</taxon>
        <taxon>Streptomyces</taxon>
    </lineage>
</organism>
<dbReference type="Proteomes" id="UP000582643">
    <property type="component" value="Unassembled WGS sequence"/>
</dbReference>
<dbReference type="EMBL" id="JACHJY010000009">
    <property type="protein sequence ID" value="MBB4985003.1"/>
    <property type="molecule type" value="Genomic_DNA"/>
</dbReference>
<comment type="caution">
    <text evidence="1">The sequence shown here is derived from an EMBL/GenBank/DDBJ whole genome shotgun (WGS) entry which is preliminary data.</text>
</comment>
<name>A0A7W7U509_9ACTN</name>
<evidence type="ECO:0000313" key="1">
    <source>
        <dbReference type="EMBL" id="MBB4985003.1"/>
    </source>
</evidence>
<sequence>MVTADQAIAAAAEAVAIVAAKRHGADDQAQVDALLDATALIARDVREDT</sequence>
<gene>
    <name evidence="1" type="ORF">GGE06_005953</name>
</gene>
<accession>A0A7W7U509</accession>